<name>A0ABU7U248_9PROT</name>
<keyword evidence="2" id="KW-1185">Reference proteome</keyword>
<organism evidence="1 2">
    <name type="scientific">Sorlinia euscelidii</name>
    <dbReference type="NCBI Taxonomy" id="3081148"/>
    <lineage>
        <taxon>Bacteria</taxon>
        <taxon>Pseudomonadati</taxon>
        <taxon>Pseudomonadota</taxon>
        <taxon>Alphaproteobacteria</taxon>
        <taxon>Acetobacterales</taxon>
        <taxon>Acetobacteraceae</taxon>
        <taxon>Sorlinia</taxon>
    </lineage>
</organism>
<accession>A0ABU7U248</accession>
<reference evidence="1 2" key="1">
    <citation type="submission" date="2023-10" db="EMBL/GenBank/DDBJ databases">
        <title>Sorlinia euscelidii gen. nov., sp. nov., an acetic acid bacteria isolated from the gut of Euscelidius variegatus emitter.</title>
        <authorList>
            <person name="Michoud G."/>
            <person name="Marasco R."/>
            <person name="Seferji K."/>
            <person name="Gonella E."/>
            <person name="Garuglieri E."/>
            <person name="Alma A."/>
            <person name="Mapelli F."/>
            <person name="Borin S."/>
            <person name="Daffonchio D."/>
            <person name="Crotti E."/>
        </authorList>
    </citation>
    <scope>NUCLEOTIDE SEQUENCE [LARGE SCALE GENOMIC DNA]</scope>
    <source>
        <strain evidence="1 2">EV16P</strain>
    </source>
</reference>
<protein>
    <recommendedName>
        <fullName evidence="3">Cobaltochelatase subunit CobN</fullName>
    </recommendedName>
</protein>
<sequence length="156" mass="17037">MHLLLREQHNIEAQDVAEDLDHPAAPLLLMSFTDSDLLGLSAAARAQSAEGEGALQLVNLQRLRHPMSVDLYLEKTAAGARVIVVRLLGGLEYWRYGVEELMALCRARKIPLALLPGACQGTDTLREKSTVSPEIWSRLNGFFQEGASVTGQALTT</sequence>
<dbReference type="EMBL" id="JAWJZY010000002">
    <property type="protein sequence ID" value="MEE8658411.1"/>
    <property type="molecule type" value="Genomic_DNA"/>
</dbReference>
<gene>
    <name evidence="1" type="ORF">DOFOFD_05240</name>
</gene>
<evidence type="ECO:0008006" key="3">
    <source>
        <dbReference type="Google" id="ProtNLM"/>
    </source>
</evidence>
<dbReference type="Proteomes" id="UP001312908">
    <property type="component" value="Unassembled WGS sequence"/>
</dbReference>
<evidence type="ECO:0000313" key="2">
    <source>
        <dbReference type="Proteomes" id="UP001312908"/>
    </source>
</evidence>
<comment type="caution">
    <text evidence="1">The sequence shown here is derived from an EMBL/GenBank/DDBJ whole genome shotgun (WGS) entry which is preliminary data.</text>
</comment>
<evidence type="ECO:0000313" key="1">
    <source>
        <dbReference type="EMBL" id="MEE8658411.1"/>
    </source>
</evidence>
<proteinExistence type="predicted"/>